<dbReference type="GO" id="GO:0005524">
    <property type="term" value="F:ATP binding"/>
    <property type="evidence" value="ECO:0007669"/>
    <property type="project" value="UniProtKB-KW"/>
</dbReference>
<dbReference type="GO" id="GO:0016036">
    <property type="term" value="P:cellular response to phosphate starvation"/>
    <property type="evidence" value="ECO:0007669"/>
    <property type="project" value="TreeGrafter"/>
</dbReference>
<dbReference type="GO" id="GO:0000155">
    <property type="term" value="F:phosphorelay sensor kinase activity"/>
    <property type="evidence" value="ECO:0007669"/>
    <property type="project" value="InterPro"/>
</dbReference>
<organism evidence="17 18">
    <name type="scientific">Sutterella seckii</name>
    <dbReference type="NCBI Taxonomy" id="1944635"/>
    <lineage>
        <taxon>Bacteria</taxon>
        <taxon>Pseudomonadati</taxon>
        <taxon>Pseudomonadota</taxon>
        <taxon>Betaproteobacteria</taxon>
        <taxon>Burkholderiales</taxon>
        <taxon>Sutterellaceae</taxon>
        <taxon>Sutterella</taxon>
    </lineage>
</organism>
<evidence type="ECO:0000256" key="9">
    <source>
        <dbReference type="ARBA" id="ARBA00022741"/>
    </source>
</evidence>
<dbReference type="Pfam" id="PF00512">
    <property type="entry name" value="HisKA"/>
    <property type="match status" value="1"/>
</dbReference>
<feature type="transmembrane region" description="Helical" evidence="15">
    <location>
        <begin position="65"/>
        <end position="85"/>
    </location>
</feature>
<dbReference type="InterPro" id="IPR003594">
    <property type="entry name" value="HATPase_dom"/>
</dbReference>
<dbReference type="InterPro" id="IPR035965">
    <property type="entry name" value="PAS-like_dom_sf"/>
</dbReference>
<keyword evidence="14 15" id="KW-0472">Membrane</keyword>
<evidence type="ECO:0000256" key="11">
    <source>
        <dbReference type="ARBA" id="ARBA00022840"/>
    </source>
</evidence>
<dbReference type="Gene3D" id="3.30.450.20">
    <property type="entry name" value="PAS domain"/>
    <property type="match status" value="1"/>
</dbReference>
<gene>
    <name evidence="17" type="primary">phoR</name>
    <name evidence="17" type="ORF">GBM95_08570</name>
</gene>
<dbReference type="SMART" id="SM00387">
    <property type="entry name" value="HATPase_c"/>
    <property type="match status" value="1"/>
</dbReference>
<dbReference type="GO" id="GO:0004721">
    <property type="term" value="F:phosphoprotein phosphatase activity"/>
    <property type="evidence" value="ECO:0007669"/>
    <property type="project" value="TreeGrafter"/>
</dbReference>
<dbReference type="Gene3D" id="3.30.565.10">
    <property type="entry name" value="Histidine kinase-like ATPase, C-terminal domain"/>
    <property type="match status" value="1"/>
</dbReference>
<evidence type="ECO:0000256" key="3">
    <source>
        <dbReference type="ARBA" id="ARBA00012438"/>
    </source>
</evidence>
<evidence type="ECO:0000256" key="2">
    <source>
        <dbReference type="ARBA" id="ARBA00004429"/>
    </source>
</evidence>
<reference evidence="17 18" key="1">
    <citation type="submission" date="2019-10" db="EMBL/GenBank/DDBJ databases">
        <title>Genome diversity of Sutterella seckii.</title>
        <authorList>
            <person name="Chaplin A.V."/>
            <person name="Sokolova S.R."/>
            <person name="Mosin K.A."/>
            <person name="Ivanova E.L."/>
            <person name="Kochetkova T.O."/>
            <person name="Goltsov A.Y."/>
            <person name="Trofimov D.Y."/>
            <person name="Efimov B.A."/>
        </authorList>
    </citation>
    <scope>NUCLEOTIDE SEQUENCE [LARGE SCALE GENOMIC DNA]</scope>
    <source>
        <strain evidence="17 18">ASD393</strain>
    </source>
</reference>
<evidence type="ECO:0000256" key="13">
    <source>
        <dbReference type="ARBA" id="ARBA00023012"/>
    </source>
</evidence>
<keyword evidence="5" id="KW-1003">Cell membrane</keyword>
<keyword evidence="6" id="KW-0597">Phosphoprotein</keyword>
<evidence type="ECO:0000256" key="4">
    <source>
        <dbReference type="ARBA" id="ARBA00022448"/>
    </source>
</evidence>
<keyword evidence="13" id="KW-0902">Two-component regulatory system</keyword>
<dbReference type="EMBL" id="WEHX01000064">
    <property type="protein sequence ID" value="KAB7656947.1"/>
    <property type="molecule type" value="Genomic_DNA"/>
</dbReference>
<dbReference type="InterPro" id="IPR050351">
    <property type="entry name" value="BphY/WalK/GraS-like"/>
</dbReference>
<keyword evidence="4" id="KW-0813">Transport</keyword>
<keyword evidence="9" id="KW-0547">Nucleotide-binding</keyword>
<evidence type="ECO:0000256" key="6">
    <source>
        <dbReference type="ARBA" id="ARBA00022553"/>
    </source>
</evidence>
<dbReference type="FunFam" id="3.30.565.10:FF:000006">
    <property type="entry name" value="Sensor histidine kinase WalK"/>
    <property type="match status" value="1"/>
</dbReference>
<dbReference type="InterPro" id="IPR036890">
    <property type="entry name" value="HATPase_C_sf"/>
</dbReference>
<evidence type="ECO:0000256" key="12">
    <source>
        <dbReference type="ARBA" id="ARBA00022989"/>
    </source>
</evidence>
<protein>
    <recommendedName>
        <fullName evidence="3">histidine kinase</fullName>
        <ecNumber evidence="3">2.7.13.3</ecNumber>
    </recommendedName>
</protein>
<dbReference type="SMART" id="SM00388">
    <property type="entry name" value="HisKA"/>
    <property type="match status" value="1"/>
</dbReference>
<name>A0A6I1ENW9_9BURK</name>
<feature type="domain" description="Histidine kinase" evidence="16">
    <location>
        <begin position="215"/>
        <end position="432"/>
    </location>
</feature>
<dbReference type="SUPFAM" id="SSF47384">
    <property type="entry name" value="Homodimeric domain of signal transducing histidine kinase"/>
    <property type="match status" value="1"/>
</dbReference>
<dbReference type="InterPro" id="IPR014310">
    <property type="entry name" value="Sig_transdc_His_kinase_PhoR"/>
</dbReference>
<dbReference type="InterPro" id="IPR036097">
    <property type="entry name" value="HisK_dim/P_sf"/>
</dbReference>
<sequence>MTGRDDAGDVFPTLADGLSAQAAVNTEKKVRRGEHLRRRGIVLAAAFLLISIIAVFLNARFESNAVTIVWAGSVILIFLLAARLWQSLLKEDEKKDKRIRDRDQRYRQTLALLPEGVTILGENWRLEWVNKSAMEHFSLRPEALGASFFDAVTDEDFRRWLLARNYSRHYALQDHAGRELEVAVVAPDLRHMMIVTHDVTERRRVDDMRRDFVANVSHELRTPLTVISGFLNMEVDAGKIPPEMLERHRQLMLEQATRMRSLLDDLLLLSSLENRDESDDADAEVIAMPKLLEDVVREGKALSLGRHHITLETEDISLIGDADEIRSAAMNLVSNAVRYTPEGGSIAVSWKRSGMGAALSVKDTGIGIEAKHIPRLTERFYRVDKGRSRDTGGTGLGLAIVKHVLRRNGGELQIESTPGKGSTFTMMFPESRIFSEDF</sequence>
<evidence type="ECO:0000256" key="14">
    <source>
        <dbReference type="ARBA" id="ARBA00023136"/>
    </source>
</evidence>
<evidence type="ECO:0000256" key="7">
    <source>
        <dbReference type="ARBA" id="ARBA00022679"/>
    </source>
</evidence>
<dbReference type="PANTHER" id="PTHR45453:SF1">
    <property type="entry name" value="PHOSPHATE REGULON SENSOR PROTEIN PHOR"/>
    <property type="match status" value="1"/>
</dbReference>
<dbReference type="RefSeq" id="WP_152158719.1">
    <property type="nucleotide sequence ID" value="NZ_WEHX01000064.1"/>
</dbReference>
<dbReference type="GO" id="GO:0005886">
    <property type="term" value="C:plasma membrane"/>
    <property type="evidence" value="ECO:0007669"/>
    <property type="project" value="UniProtKB-SubCell"/>
</dbReference>
<comment type="caution">
    <text evidence="17">The sequence shown here is derived from an EMBL/GenBank/DDBJ whole genome shotgun (WGS) entry which is preliminary data.</text>
</comment>
<evidence type="ECO:0000313" key="17">
    <source>
        <dbReference type="EMBL" id="KAB7656947.1"/>
    </source>
</evidence>
<dbReference type="CDD" id="cd00082">
    <property type="entry name" value="HisKA"/>
    <property type="match status" value="1"/>
</dbReference>
<dbReference type="SUPFAM" id="SSF55874">
    <property type="entry name" value="ATPase domain of HSP90 chaperone/DNA topoisomerase II/histidine kinase"/>
    <property type="match status" value="1"/>
</dbReference>
<comment type="catalytic activity">
    <reaction evidence="1">
        <text>ATP + protein L-histidine = ADP + protein N-phospho-L-histidine.</text>
        <dbReference type="EC" id="2.7.13.3"/>
    </reaction>
</comment>
<keyword evidence="8 15" id="KW-0812">Transmembrane</keyword>
<evidence type="ECO:0000313" key="18">
    <source>
        <dbReference type="Proteomes" id="UP000430564"/>
    </source>
</evidence>
<feature type="transmembrane region" description="Helical" evidence="15">
    <location>
        <begin position="41"/>
        <end position="59"/>
    </location>
</feature>
<keyword evidence="7" id="KW-0808">Transferase</keyword>
<dbReference type="Pfam" id="PF02518">
    <property type="entry name" value="HATPase_c"/>
    <property type="match status" value="1"/>
</dbReference>
<dbReference type="EC" id="2.7.13.3" evidence="3"/>
<dbReference type="PRINTS" id="PR00344">
    <property type="entry name" value="BCTRLSENSOR"/>
</dbReference>
<evidence type="ECO:0000256" key="10">
    <source>
        <dbReference type="ARBA" id="ARBA00022777"/>
    </source>
</evidence>
<comment type="subcellular location">
    <subcellularLocation>
        <location evidence="2">Cell inner membrane</location>
        <topology evidence="2">Multi-pass membrane protein</topology>
    </subcellularLocation>
</comment>
<evidence type="ECO:0000259" key="16">
    <source>
        <dbReference type="PROSITE" id="PS50109"/>
    </source>
</evidence>
<proteinExistence type="predicted"/>
<dbReference type="NCBIfam" id="TIGR02966">
    <property type="entry name" value="phoR_proteo"/>
    <property type="match status" value="1"/>
</dbReference>
<evidence type="ECO:0000256" key="8">
    <source>
        <dbReference type="ARBA" id="ARBA00022692"/>
    </source>
</evidence>
<accession>A0A6I1ENW9</accession>
<dbReference type="FunFam" id="1.10.287.130:FF:000001">
    <property type="entry name" value="Two-component sensor histidine kinase"/>
    <property type="match status" value="1"/>
</dbReference>
<dbReference type="OrthoDB" id="9813151at2"/>
<evidence type="ECO:0000256" key="5">
    <source>
        <dbReference type="ARBA" id="ARBA00022475"/>
    </source>
</evidence>
<dbReference type="InterPro" id="IPR003661">
    <property type="entry name" value="HisK_dim/P_dom"/>
</dbReference>
<dbReference type="AlphaFoldDB" id="A0A6I1ENW9"/>
<dbReference type="PANTHER" id="PTHR45453">
    <property type="entry name" value="PHOSPHATE REGULON SENSOR PROTEIN PHOR"/>
    <property type="match status" value="1"/>
</dbReference>
<dbReference type="InterPro" id="IPR004358">
    <property type="entry name" value="Sig_transdc_His_kin-like_C"/>
</dbReference>
<dbReference type="Proteomes" id="UP000430564">
    <property type="component" value="Unassembled WGS sequence"/>
</dbReference>
<dbReference type="InterPro" id="IPR005467">
    <property type="entry name" value="His_kinase_dom"/>
</dbReference>
<evidence type="ECO:0000256" key="1">
    <source>
        <dbReference type="ARBA" id="ARBA00000085"/>
    </source>
</evidence>
<keyword evidence="10 17" id="KW-0418">Kinase</keyword>
<dbReference type="PROSITE" id="PS50109">
    <property type="entry name" value="HIS_KIN"/>
    <property type="match status" value="1"/>
</dbReference>
<dbReference type="SUPFAM" id="SSF55785">
    <property type="entry name" value="PYP-like sensor domain (PAS domain)"/>
    <property type="match status" value="1"/>
</dbReference>
<keyword evidence="12 15" id="KW-1133">Transmembrane helix</keyword>
<dbReference type="Gene3D" id="1.10.287.130">
    <property type="match status" value="1"/>
</dbReference>
<keyword evidence="11" id="KW-0067">ATP-binding</keyword>
<evidence type="ECO:0000256" key="15">
    <source>
        <dbReference type="SAM" id="Phobius"/>
    </source>
</evidence>